<dbReference type="CDD" id="cd05006">
    <property type="entry name" value="SIS_GmhA"/>
    <property type="match status" value="1"/>
</dbReference>
<evidence type="ECO:0000259" key="1">
    <source>
        <dbReference type="PROSITE" id="PS51464"/>
    </source>
</evidence>
<dbReference type="InterPro" id="IPR050099">
    <property type="entry name" value="SIS_GmhA/DiaA_subfam"/>
</dbReference>
<dbReference type="Gene3D" id="3.40.50.10490">
    <property type="entry name" value="Glucose-6-phosphate isomerase like protein, domain 1"/>
    <property type="match status" value="1"/>
</dbReference>
<dbReference type="GO" id="GO:0016853">
    <property type="term" value="F:isomerase activity"/>
    <property type="evidence" value="ECO:0007669"/>
    <property type="project" value="UniProtKB-KW"/>
</dbReference>
<reference evidence="2 3" key="1">
    <citation type="journal article" date="2013" name="Genome Announc.">
        <title>Draft genome sequence of MKD8, a conjugal recipient Mycobacterium smegmatis strain.</title>
        <authorList>
            <person name="Gray T.A."/>
            <person name="Palumbo M.J."/>
            <person name="Derbyshire K.M."/>
        </authorList>
    </citation>
    <scope>NUCLEOTIDE SEQUENCE [LARGE SCALE GENOMIC DNA]</scope>
    <source>
        <strain evidence="2 3">MKD8</strain>
    </source>
</reference>
<dbReference type="Pfam" id="PF13580">
    <property type="entry name" value="SIS_2"/>
    <property type="match status" value="1"/>
</dbReference>
<protein>
    <submittedName>
        <fullName evidence="2">Phosphoheptose isomerase</fullName>
    </submittedName>
</protein>
<dbReference type="PROSITE" id="PS51464">
    <property type="entry name" value="SIS"/>
    <property type="match status" value="1"/>
</dbReference>
<dbReference type="Proteomes" id="UP000011200">
    <property type="component" value="Chromosome"/>
</dbReference>
<feature type="domain" description="SIS" evidence="1">
    <location>
        <begin position="50"/>
        <end position="207"/>
    </location>
</feature>
<proteinExistence type="predicted"/>
<accession>A0A2U9PLZ5</accession>
<dbReference type="EMBL" id="CP027541">
    <property type="protein sequence ID" value="AWT52772.1"/>
    <property type="molecule type" value="Genomic_DNA"/>
</dbReference>
<sequence length="216" mass="22019">MKEAVGKVINPTSTASAGIGPIGDHVAALGHAVGRIDCETPRLTRWGRHLAQILTGGGRLLACGNGGSAAEAQHLTAELVGRFRDERVPLSAIALHADTSALTAICNDYGAEEIFARGVHAHGRPGDVLVALSTSGTSPNVLAAVKAAHAEGLTTWAMTGPAPNPLAAMCDDAICVEAPNTATVQEIHLLLVHALCIALDGVLPMSGGVLGVRDAR</sequence>
<evidence type="ECO:0000313" key="2">
    <source>
        <dbReference type="EMBL" id="AWT52772.1"/>
    </source>
</evidence>
<dbReference type="GO" id="GO:1901135">
    <property type="term" value="P:carbohydrate derivative metabolic process"/>
    <property type="evidence" value="ECO:0007669"/>
    <property type="project" value="InterPro"/>
</dbReference>
<reference evidence="3" key="2">
    <citation type="submission" date="2018-03" db="EMBL/GenBank/DDBJ databases">
        <authorList>
            <person name="Derbyshire K."/>
            <person name="Gray T.A."/>
            <person name="Champion M."/>
        </authorList>
    </citation>
    <scope>NUCLEOTIDE SEQUENCE [LARGE SCALE GENOMIC DNA]</scope>
    <source>
        <strain evidence="3">MKD8</strain>
    </source>
</reference>
<dbReference type="InterPro" id="IPR046348">
    <property type="entry name" value="SIS_dom_sf"/>
</dbReference>
<dbReference type="InterPro" id="IPR035461">
    <property type="entry name" value="GmhA/DiaA"/>
</dbReference>
<dbReference type="PANTHER" id="PTHR30390:SF6">
    <property type="entry name" value="DNAA INITIATOR-ASSOCIATING PROTEIN DIAA"/>
    <property type="match status" value="1"/>
</dbReference>
<dbReference type="GO" id="GO:0097367">
    <property type="term" value="F:carbohydrate derivative binding"/>
    <property type="evidence" value="ECO:0007669"/>
    <property type="project" value="InterPro"/>
</dbReference>
<dbReference type="InterPro" id="IPR001347">
    <property type="entry name" value="SIS_dom"/>
</dbReference>
<organism evidence="2 3">
    <name type="scientific">Mycolicibacterium smegmatis (strain MKD8)</name>
    <name type="common">Mycobacterium smegmatis</name>
    <dbReference type="NCBI Taxonomy" id="1214915"/>
    <lineage>
        <taxon>Bacteria</taxon>
        <taxon>Bacillati</taxon>
        <taxon>Actinomycetota</taxon>
        <taxon>Actinomycetes</taxon>
        <taxon>Mycobacteriales</taxon>
        <taxon>Mycobacteriaceae</taxon>
        <taxon>Mycolicibacterium</taxon>
    </lineage>
</organism>
<dbReference type="PANTHER" id="PTHR30390">
    <property type="entry name" value="SEDOHEPTULOSE 7-PHOSPHATE ISOMERASE / DNAA INITIATOR-ASSOCIATING FACTOR FOR REPLICATION INITIATION"/>
    <property type="match status" value="1"/>
</dbReference>
<dbReference type="SUPFAM" id="SSF53697">
    <property type="entry name" value="SIS domain"/>
    <property type="match status" value="1"/>
</dbReference>
<dbReference type="AlphaFoldDB" id="A0A2U9PLZ5"/>
<gene>
    <name evidence="2" type="ORF">D806_017880</name>
</gene>
<keyword evidence="2" id="KW-0413">Isomerase</keyword>
<name>A0A2U9PLZ5_MYCSE</name>
<evidence type="ECO:0000313" key="3">
    <source>
        <dbReference type="Proteomes" id="UP000011200"/>
    </source>
</evidence>